<feature type="compositionally biased region" description="Polar residues" evidence="1">
    <location>
        <begin position="419"/>
        <end position="434"/>
    </location>
</feature>
<organism evidence="3">
    <name type="scientific">Drosophila grimshawi</name>
    <name type="common">Hawaiian fruit fly</name>
    <name type="synonym">Idiomyia grimshawi</name>
    <dbReference type="NCBI Taxonomy" id="7222"/>
    <lineage>
        <taxon>Eukaryota</taxon>
        <taxon>Metazoa</taxon>
        <taxon>Ecdysozoa</taxon>
        <taxon>Arthropoda</taxon>
        <taxon>Hexapoda</taxon>
        <taxon>Insecta</taxon>
        <taxon>Pterygota</taxon>
        <taxon>Neoptera</taxon>
        <taxon>Endopterygota</taxon>
        <taxon>Diptera</taxon>
        <taxon>Brachycera</taxon>
        <taxon>Muscomorpha</taxon>
        <taxon>Ephydroidea</taxon>
        <taxon>Drosophilidae</taxon>
        <taxon>Drosophila</taxon>
        <taxon>Hawaiian Drosophila</taxon>
    </lineage>
</organism>
<feature type="compositionally biased region" description="Low complexity" evidence="1">
    <location>
        <begin position="435"/>
        <end position="461"/>
    </location>
</feature>
<sequence>MDYNRYSAYGIGQRRQPNDALSFAPIRSGSGGSGGGGGNGNGGSAALDDNFRGASLSMNYGKNSNDFNINSQRYADIDGNNKYGSVQSNNHFGGGGGGGGGYSNFTNKNNQRFGNNNNHNTKVNSRIENYDDHFRGTQQQQQSSFLGRNLDQRFALSEKISRNVASNLDYMPPQQQQTQLSANMGFVRSLSDLNSYSSNNNNNNSNYNNSNNNTDNNQRFYPNNNNERNIDSFVRRSDNFNDNFCGPDSNLSQQSKHLSRNPGSSNYVKERSNPGASNYKLNNLNERYNNGGNFGYNERGFDCDFRGQQQQSNNSYATNFDNKSHNNNNNNHNYSNNSNNSNNNRSNPQQFRRLNNTGDALVMLETVKALMMKNQSNSQVGNNNCGFGQGGPPTGGIRKWHPDNQSGQKPNMPMAHANNRPQMPNMQSRPQRQLNNNSNHNNNNNHNNSNNNNHNNSNNNNGNMPQAPIIGARKPPAGANKFPGNRLQNPQQQQQQQKQHINNPANRINNSNNKQQLAGNQPATKNINGGNNNVKPKPVQVPPKTVCPLSSGAVVSQNTQAKSANNKQPEIKKETIDVKPKGQKRVAEIPTAPLTKAVIKRRKLAIKRGFLLGGFKLPYIHNNKITHPQPEDKSYAVMFFEQAPNYSTSGEELDDMEMAEIQDSERDGKNVGRTLVKRIRKRLHHEWTIMEEAKTYKSWQTWWTDYKWCENAIKEQLQTFGSINLRNCFIPDLPRLTTEQVVDFIVQQAQFGLEKNSDNYYNNMKSIFTLMNITFLENLKMPNTEKVQEMIRAVPNEFWSYKMRSMVYLWAQYLKISKTSSPSTEIGAKELQAIERDWKNPLFHWIAKQAFDELKAISEVEWPEHNELYANLESSAPTSS</sequence>
<keyword evidence="3" id="KW-1185">Reference proteome</keyword>
<protein>
    <submittedName>
        <fullName evidence="2">GH13679</fullName>
    </submittedName>
</protein>
<feature type="compositionally biased region" description="Polar residues" evidence="1">
    <location>
        <begin position="307"/>
        <end position="321"/>
    </location>
</feature>
<reference evidence="2 3" key="1">
    <citation type="journal article" date="2007" name="Nature">
        <title>Evolution of genes and genomes on the Drosophila phylogeny.</title>
        <authorList>
            <consortium name="Drosophila 12 Genomes Consortium"/>
            <person name="Clark A.G."/>
            <person name="Eisen M.B."/>
            <person name="Smith D.R."/>
            <person name="Bergman C.M."/>
            <person name="Oliver B."/>
            <person name="Markow T.A."/>
            <person name="Kaufman T.C."/>
            <person name="Kellis M."/>
            <person name="Gelbart W."/>
            <person name="Iyer V.N."/>
            <person name="Pollard D.A."/>
            <person name="Sackton T.B."/>
            <person name="Larracuente A.M."/>
            <person name="Singh N.D."/>
            <person name="Abad J.P."/>
            <person name="Abt D.N."/>
            <person name="Adryan B."/>
            <person name="Aguade M."/>
            <person name="Akashi H."/>
            <person name="Anderson W.W."/>
            <person name="Aquadro C.F."/>
            <person name="Ardell D.H."/>
            <person name="Arguello R."/>
            <person name="Artieri C.G."/>
            <person name="Barbash D.A."/>
            <person name="Barker D."/>
            <person name="Barsanti P."/>
            <person name="Batterham P."/>
            <person name="Batzoglou S."/>
            <person name="Begun D."/>
            <person name="Bhutkar A."/>
            <person name="Blanco E."/>
            <person name="Bosak S.A."/>
            <person name="Bradley R.K."/>
            <person name="Brand A.D."/>
            <person name="Brent M.R."/>
            <person name="Brooks A.N."/>
            <person name="Brown R.H."/>
            <person name="Butlin R.K."/>
            <person name="Caggese C."/>
            <person name="Calvi B.R."/>
            <person name="Bernardo de Carvalho A."/>
            <person name="Caspi A."/>
            <person name="Castrezana S."/>
            <person name="Celniker S.E."/>
            <person name="Chang J.L."/>
            <person name="Chapple C."/>
            <person name="Chatterji S."/>
            <person name="Chinwalla A."/>
            <person name="Civetta A."/>
            <person name="Clifton S.W."/>
            <person name="Comeron J.M."/>
            <person name="Costello J.C."/>
            <person name="Coyne J.A."/>
            <person name="Daub J."/>
            <person name="David R.G."/>
            <person name="Delcher A.L."/>
            <person name="Delehaunty K."/>
            <person name="Do C.B."/>
            <person name="Ebling H."/>
            <person name="Edwards K."/>
            <person name="Eickbush T."/>
            <person name="Evans J.D."/>
            <person name="Filipski A."/>
            <person name="Findeiss S."/>
            <person name="Freyhult E."/>
            <person name="Fulton L."/>
            <person name="Fulton R."/>
            <person name="Garcia A.C."/>
            <person name="Gardiner A."/>
            <person name="Garfield D.A."/>
            <person name="Garvin B.E."/>
            <person name="Gibson G."/>
            <person name="Gilbert D."/>
            <person name="Gnerre S."/>
            <person name="Godfrey J."/>
            <person name="Good R."/>
            <person name="Gotea V."/>
            <person name="Gravely B."/>
            <person name="Greenberg A.J."/>
            <person name="Griffiths-Jones S."/>
            <person name="Gross S."/>
            <person name="Guigo R."/>
            <person name="Gustafson E.A."/>
            <person name="Haerty W."/>
            <person name="Hahn M.W."/>
            <person name="Halligan D.L."/>
            <person name="Halpern A.L."/>
            <person name="Halter G.M."/>
            <person name="Han M.V."/>
            <person name="Heger A."/>
            <person name="Hillier L."/>
            <person name="Hinrichs A.S."/>
            <person name="Holmes I."/>
            <person name="Hoskins R.A."/>
            <person name="Hubisz M.J."/>
            <person name="Hultmark D."/>
            <person name="Huntley M.A."/>
            <person name="Jaffe D.B."/>
            <person name="Jagadeeshan S."/>
            <person name="Jeck W.R."/>
            <person name="Johnson J."/>
            <person name="Jones C.D."/>
            <person name="Jordan W.C."/>
            <person name="Karpen G.H."/>
            <person name="Kataoka E."/>
            <person name="Keightley P.D."/>
            <person name="Kheradpour P."/>
            <person name="Kirkness E.F."/>
            <person name="Koerich L.B."/>
            <person name="Kristiansen K."/>
            <person name="Kudrna D."/>
            <person name="Kulathinal R.J."/>
            <person name="Kumar S."/>
            <person name="Kwok R."/>
            <person name="Lander E."/>
            <person name="Langley C.H."/>
            <person name="Lapoint R."/>
            <person name="Lazzaro B.P."/>
            <person name="Lee S.J."/>
            <person name="Levesque L."/>
            <person name="Li R."/>
            <person name="Lin C.F."/>
            <person name="Lin M.F."/>
            <person name="Lindblad-Toh K."/>
            <person name="Llopart A."/>
            <person name="Long M."/>
            <person name="Low L."/>
            <person name="Lozovsky E."/>
            <person name="Lu J."/>
            <person name="Luo M."/>
            <person name="Machado C.A."/>
            <person name="Makalowski W."/>
            <person name="Marzo M."/>
            <person name="Matsuda M."/>
            <person name="Matzkin L."/>
            <person name="McAllister B."/>
            <person name="McBride C.S."/>
            <person name="McKernan B."/>
            <person name="McKernan K."/>
            <person name="Mendez-Lago M."/>
            <person name="Minx P."/>
            <person name="Mollenhauer M.U."/>
            <person name="Montooth K."/>
            <person name="Mount S.M."/>
            <person name="Mu X."/>
            <person name="Myers E."/>
            <person name="Negre B."/>
            <person name="Newfeld S."/>
            <person name="Nielsen R."/>
            <person name="Noor M.A."/>
            <person name="O'Grady P."/>
            <person name="Pachter L."/>
            <person name="Papaceit M."/>
            <person name="Parisi M.J."/>
            <person name="Parisi M."/>
            <person name="Parts L."/>
            <person name="Pedersen J.S."/>
            <person name="Pesole G."/>
            <person name="Phillippy A.M."/>
            <person name="Ponting C.P."/>
            <person name="Pop M."/>
            <person name="Porcelli D."/>
            <person name="Powell J.R."/>
            <person name="Prohaska S."/>
            <person name="Pruitt K."/>
            <person name="Puig M."/>
            <person name="Quesneville H."/>
            <person name="Ram K.R."/>
            <person name="Rand D."/>
            <person name="Rasmussen M.D."/>
            <person name="Reed L.K."/>
            <person name="Reenan R."/>
            <person name="Reily A."/>
            <person name="Remington K.A."/>
            <person name="Rieger T.T."/>
            <person name="Ritchie M.G."/>
            <person name="Robin C."/>
            <person name="Rogers Y.H."/>
            <person name="Rohde C."/>
            <person name="Rozas J."/>
            <person name="Rubenfield M.J."/>
            <person name="Ruiz A."/>
            <person name="Russo S."/>
            <person name="Salzberg S.L."/>
            <person name="Sanchez-Gracia A."/>
            <person name="Saranga D.J."/>
            <person name="Sato H."/>
            <person name="Schaeffer S.W."/>
            <person name="Schatz M.C."/>
            <person name="Schlenke T."/>
            <person name="Schwartz R."/>
            <person name="Segarra C."/>
            <person name="Singh R.S."/>
            <person name="Sirot L."/>
            <person name="Sirota M."/>
            <person name="Sisneros N.B."/>
            <person name="Smith C.D."/>
            <person name="Smith T.F."/>
            <person name="Spieth J."/>
            <person name="Stage D.E."/>
            <person name="Stark A."/>
            <person name="Stephan W."/>
            <person name="Strausberg R.L."/>
            <person name="Strempel S."/>
            <person name="Sturgill D."/>
            <person name="Sutton G."/>
            <person name="Sutton G.G."/>
            <person name="Tao W."/>
            <person name="Teichmann S."/>
            <person name="Tobari Y.N."/>
            <person name="Tomimura Y."/>
            <person name="Tsolas J.M."/>
            <person name="Valente V.L."/>
            <person name="Venter E."/>
            <person name="Venter J.C."/>
            <person name="Vicario S."/>
            <person name="Vieira F.G."/>
            <person name="Vilella A.J."/>
            <person name="Villasante A."/>
            <person name="Walenz B."/>
            <person name="Wang J."/>
            <person name="Wasserman M."/>
            <person name="Watts T."/>
            <person name="Wilson D."/>
            <person name="Wilson R.K."/>
            <person name="Wing R.A."/>
            <person name="Wolfner M.F."/>
            <person name="Wong A."/>
            <person name="Wong G.K."/>
            <person name="Wu C.I."/>
            <person name="Wu G."/>
            <person name="Yamamoto D."/>
            <person name="Yang H.P."/>
            <person name="Yang S.P."/>
            <person name="Yorke J.A."/>
            <person name="Yoshida K."/>
            <person name="Zdobnov E."/>
            <person name="Zhang P."/>
            <person name="Zhang Y."/>
            <person name="Zimin A.V."/>
            <person name="Baldwin J."/>
            <person name="Abdouelleil A."/>
            <person name="Abdulkadir J."/>
            <person name="Abebe A."/>
            <person name="Abera B."/>
            <person name="Abreu J."/>
            <person name="Acer S.C."/>
            <person name="Aftuck L."/>
            <person name="Alexander A."/>
            <person name="An P."/>
            <person name="Anderson E."/>
            <person name="Anderson S."/>
            <person name="Arachi H."/>
            <person name="Azer M."/>
            <person name="Bachantsang P."/>
            <person name="Barry A."/>
            <person name="Bayul T."/>
            <person name="Berlin A."/>
            <person name="Bessette D."/>
            <person name="Bloom T."/>
            <person name="Blye J."/>
            <person name="Boguslavskiy L."/>
            <person name="Bonnet C."/>
            <person name="Boukhgalter B."/>
            <person name="Bourzgui I."/>
            <person name="Brown A."/>
            <person name="Cahill P."/>
            <person name="Channer S."/>
            <person name="Cheshatsang Y."/>
            <person name="Chuda L."/>
            <person name="Citroen M."/>
            <person name="Collymore A."/>
            <person name="Cooke P."/>
            <person name="Costello M."/>
            <person name="D'Aco K."/>
            <person name="Daza R."/>
            <person name="De Haan G."/>
            <person name="DeGray S."/>
            <person name="DeMaso C."/>
            <person name="Dhargay N."/>
            <person name="Dooley K."/>
            <person name="Dooley E."/>
            <person name="Doricent M."/>
            <person name="Dorje P."/>
            <person name="Dorjee K."/>
            <person name="Dupes A."/>
            <person name="Elong R."/>
            <person name="Falk J."/>
            <person name="Farina A."/>
            <person name="Faro S."/>
            <person name="Ferguson D."/>
            <person name="Fisher S."/>
            <person name="Foley C.D."/>
            <person name="Franke A."/>
            <person name="Friedrich D."/>
            <person name="Gadbois L."/>
            <person name="Gearin G."/>
            <person name="Gearin C.R."/>
            <person name="Giannoukos G."/>
            <person name="Goode T."/>
            <person name="Graham J."/>
            <person name="Grandbois E."/>
            <person name="Grewal S."/>
            <person name="Gyaltsen K."/>
            <person name="Hafez N."/>
            <person name="Hagos B."/>
            <person name="Hall J."/>
            <person name="Henson C."/>
            <person name="Hollinger A."/>
            <person name="Honan T."/>
            <person name="Huard M.D."/>
            <person name="Hughes L."/>
            <person name="Hurhula B."/>
            <person name="Husby M.E."/>
            <person name="Kamat A."/>
            <person name="Kanga B."/>
            <person name="Kashin S."/>
            <person name="Khazanovich D."/>
            <person name="Kisner P."/>
            <person name="Lance K."/>
            <person name="Lara M."/>
            <person name="Lee W."/>
            <person name="Lennon N."/>
            <person name="Letendre F."/>
            <person name="LeVine R."/>
            <person name="Lipovsky A."/>
            <person name="Liu X."/>
            <person name="Liu J."/>
            <person name="Liu S."/>
            <person name="Lokyitsang T."/>
            <person name="Lokyitsang Y."/>
            <person name="Lubonja R."/>
            <person name="Lui A."/>
            <person name="MacDonald P."/>
            <person name="Magnisalis V."/>
            <person name="Maru K."/>
            <person name="Matthews C."/>
            <person name="McCusker W."/>
            <person name="McDonough S."/>
            <person name="Mehta T."/>
            <person name="Meldrim J."/>
            <person name="Meneus L."/>
            <person name="Mihai O."/>
            <person name="Mihalev A."/>
            <person name="Mihova T."/>
            <person name="Mittelman R."/>
            <person name="Mlenga V."/>
            <person name="Montmayeur A."/>
            <person name="Mulrain L."/>
            <person name="Navidi A."/>
            <person name="Naylor J."/>
            <person name="Negash T."/>
            <person name="Nguyen T."/>
            <person name="Nguyen N."/>
            <person name="Nicol R."/>
            <person name="Norbu C."/>
            <person name="Norbu N."/>
            <person name="Novod N."/>
            <person name="O'Neill B."/>
            <person name="Osman S."/>
            <person name="Markiewicz E."/>
            <person name="Oyono O.L."/>
            <person name="Patti C."/>
            <person name="Phunkhang P."/>
            <person name="Pierre F."/>
            <person name="Priest M."/>
            <person name="Raghuraman S."/>
            <person name="Rege F."/>
            <person name="Reyes R."/>
            <person name="Rise C."/>
            <person name="Rogov P."/>
            <person name="Ross K."/>
            <person name="Ryan E."/>
            <person name="Settipalli S."/>
            <person name="Shea T."/>
            <person name="Sherpa N."/>
            <person name="Shi L."/>
            <person name="Shih D."/>
            <person name="Sparrow T."/>
            <person name="Spaulding J."/>
            <person name="Stalker J."/>
            <person name="Stange-Thomann N."/>
            <person name="Stavropoulos S."/>
            <person name="Stone C."/>
            <person name="Strader C."/>
            <person name="Tesfaye S."/>
            <person name="Thomson T."/>
            <person name="Thoulutsang Y."/>
            <person name="Thoulutsang D."/>
            <person name="Topham K."/>
            <person name="Topping I."/>
            <person name="Tsamla T."/>
            <person name="Vassiliev H."/>
            <person name="Vo A."/>
            <person name="Wangchuk T."/>
            <person name="Wangdi T."/>
            <person name="Weiand M."/>
            <person name="Wilkinson J."/>
            <person name="Wilson A."/>
            <person name="Yadav S."/>
            <person name="Young G."/>
            <person name="Yu Q."/>
            <person name="Zembek L."/>
            <person name="Zhong D."/>
            <person name="Zimmer A."/>
            <person name="Zwirko Z."/>
            <person name="Jaffe D.B."/>
            <person name="Alvarez P."/>
            <person name="Brockman W."/>
            <person name="Butler J."/>
            <person name="Chin C."/>
            <person name="Gnerre S."/>
            <person name="Grabherr M."/>
            <person name="Kleber M."/>
            <person name="Mauceli E."/>
            <person name="MacCallum I."/>
        </authorList>
    </citation>
    <scope>NUCLEOTIDE SEQUENCE [LARGE SCALE GENOMIC DNA]</scope>
    <source>
        <strain evidence="3">Tucson 15287-2541.00</strain>
    </source>
</reference>
<feature type="region of interest" description="Disordered" evidence="1">
    <location>
        <begin position="19"/>
        <end position="44"/>
    </location>
</feature>
<feature type="region of interest" description="Disordered" evidence="1">
    <location>
        <begin position="244"/>
        <end position="284"/>
    </location>
</feature>
<dbReference type="AlphaFoldDB" id="B4JQD5"/>
<feature type="region of interest" description="Disordered" evidence="1">
    <location>
        <begin position="102"/>
        <end position="121"/>
    </location>
</feature>
<dbReference type="Proteomes" id="UP000001070">
    <property type="component" value="Unassembled WGS sequence"/>
</dbReference>
<dbReference type="STRING" id="7222.B4JQD5"/>
<feature type="compositionally biased region" description="Low complexity" evidence="1">
    <location>
        <begin position="104"/>
        <end position="120"/>
    </location>
</feature>
<feature type="compositionally biased region" description="Low complexity" evidence="1">
    <location>
        <begin position="488"/>
        <end position="513"/>
    </location>
</feature>
<gene>
    <name evidence="2" type="primary">Dgri\GH13679</name>
    <name evidence="2" type="ORF">Dgri_GH13679</name>
</gene>
<accession>B4JQD5</accession>
<evidence type="ECO:0000313" key="3">
    <source>
        <dbReference type="Proteomes" id="UP000001070"/>
    </source>
</evidence>
<feature type="compositionally biased region" description="Polar residues" evidence="1">
    <location>
        <begin position="514"/>
        <end position="530"/>
    </location>
</feature>
<feature type="compositionally biased region" description="Low complexity" evidence="1">
    <location>
        <begin position="325"/>
        <end position="347"/>
    </location>
</feature>
<evidence type="ECO:0000313" key="2">
    <source>
        <dbReference type="EMBL" id="EDV99115.1"/>
    </source>
</evidence>
<feature type="region of interest" description="Disordered" evidence="1">
    <location>
        <begin position="302"/>
        <end position="352"/>
    </location>
</feature>
<dbReference type="EMBL" id="CH916372">
    <property type="protein sequence ID" value="EDV99115.1"/>
    <property type="molecule type" value="Genomic_DNA"/>
</dbReference>
<feature type="region of interest" description="Disordered" evidence="1">
    <location>
        <begin position="192"/>
        <end position="229"/>
    </location>
</feature>
<evidence type="ECO:0000256" key="1">
    <source>
        <dbReference type="SAM" id="MobiDB-lite"/>
    </source>
</evidence>
<feature type="compositionally biased region" description="Low complexity" evidence="1">
    <location>
        <begin position="192"/>
        <end position="217"/>
    </location>
</feature>
<dbReference type="OMA" id="NYRGPQS"/>
<feature type="compositionally biased region" description="Polar residues" evidence="1">
    <location>
        <begin position="249"/>
        <end position="267"/>
    </location>
</feature>
<dbReference type="OrthoDB" id="7867611at2759"/>
<proteinExistence type="predicted"/>
<feature type="region of interest" description="Disordered" evidence="1">
    <location>
        <begin position="380"/>
        <end position="540"/>
    </location>
</feature>
<name>B4JQD5_DROGR</name>
<feature type="compositionally biased region" description="Low complexity" evidence="1">
    <location>
        <begin position="531"/>
        <end position="540"/>
    </location>
</feature>
<dbReference type="HOGENOM" id="CLU_327134_0_0_1"/>
<feature type="compositionally biased region" description="Polar residues" evidence="1">
    <location>
        <begin position="218"/>
        <end position="227"/>
    </location>
</feature>
<feature type="compositionally biased region" description="Gly residues" evidence="1">
    <location>
        <begin position="29"/>
        <end position="43"/>
    </location>
</feature>
<dbReference type="InParanoid" id="B4JQD5"/>
<dbReference type="eggNOG" id="ENOG502QSCZ">
    <property type="taxonomic scope" value="Eukaryota"/>
</dbReference>